<sequence>MTEIVYLLTNEAMPGLVKIGRTNGELASRIRGLYSTGVPLPFELFYGAK</sequence>
<gene>
    <name evidence="2" type="ORF">JQ615_01260</name>
</gene>
<accession>A0ABS5FB51</accession>
<evidence type="ECO:0000313" key="2">
    <source>
        <dbReference type="EMBL" id="MBR0794010.1"/>
    </source>
</evidence>
<dbReference type="EMBL" id="JAFCJH010000001">
    <property type="protein sequence ID" value="MBR0794010.1"/>
    <property type="molecule type" value="Genomic_DNA"/>
</dbReference>
<reference evidence="3" key="1">
    <citation type="journal article" date="2021" name="ISME J.">
        <title>Evolutionary origin and ecological implication of a unique nif island in free-living Bradyrhizobium lineages.</title>
        <authorList>
            <person name="Tao J."/>
        </authorList>
    </citation>
    <scope>NUCLEOTIDE SEQUENCE [LARGE SCALE GENOMIC DNA]</scope>
    <source>
        <strain evidence="3">SZCCT0434</strain>
    </source>
</reference>
<name>A0ABS5FB51_9BRAD</name>
<evidence type="ECO:0000259" key="1">
    <source>
        <dbReference type="Pfam" id="PF10544"/>
    </source>
</evidence>
<comment type="caution">
    <text evidence="2">The sequence shown here is derived from an EMBL/GenBank/DDBJ whole genome shotgun (WGS) entry which is preliminary data.</text>
</comment>
<evidence type="ECO:0000313" key="3">
    <source>
        <dbReference type="Proteomes" id="UP001315278"/>
    </source>
</evidence>
<organism evidence="2 3">
    <name type="scientific">Bradyrhizobium jicamae</name>
    <dbReference type="NCBI Taxonomy" id="280332"/>
    <lineage>
        <taxon>Bacteria</taxon>
        <taxon>Pseudomonadati</taxon>
        <taxon>Pseudomonadota</taxon>
        <taxon>Alphaproteobacteria</taxon>
        <taxon>Hyphomicrobiales</taxon>
        <taxon>Nitrobacteraceae</taxon>
        <taxon>Bradyrhizobium</taxon>
    </lineage>
</organism>
<proteinExistence type="predicted"/>
<protein>
    <submittedName>
        <fullName evidence="2">GIY-YIG nuclease family protein</fullName>
    </submittedName>
</protein>
<dbReference type="InterPro" id="IPR018306">
    <property type="entry name" value="Phage_T5_Orf172_DNA-bd"/>
</dbReference>
<dbReference type="Proteomes" id="UP001315278">
    <property type="component" value="Unassembled WGS sequence"/>
</dbReference>
<keyword evidence="3" id="KW-1185">Reference proteome</keyword>
<dbReference type="Pfam" id="PF10544">
    <property type="entry name" value="T5orf172"/>
    <property type="match status" value="1"/>
</dbReference>
<dbReference type="RefSeq" id="WP_212491591.1">
    <property type="nucleotide sequence ID" value="NZ_JAFCJH010000001.1"/>
</dbReference>
<feature type="domain" description="Bacteriophage T5 Orf172 DNA-binding" evidence="1">
    <location>
        <begin position="4"/>
        <end position="46"/>
    </location>
</feature>